<protein>
    <submittedName>
        <fullName evidence="4">G-protein coupled receptors family 1 profile domain-containing protein</fullName>
    </submittedName>
</protein>
<organism evidence="3 4">
    <name type="scientific">Ditylenchus dipsaci</name>
    <dbReference type="NCBI Taxonomy" id="166011"/>
    <lineage>
        <taxon>Eukaryota</taxon>
        <taxon>Metazoa</taxon>
        <taxon>Ecdysozoa</taxon>
        <taxon>Nematoda</taxon>
        <taxon>Chromadorea</taxon>
        <taxon>Rhabditida</taxon>
        <taxon>Tylenchina</taxon>
        <taxon>Tylenchomorpha</taxon>
        <taxon>Sphaerularioidea</taxon>
        <taxon>Anguinidae</taxon>
        <taxon>Anguininae</taxon>
        <taxon>Ditylenchus</taxon>
    </lineage>
</organism>
<name>A0A915ELY9_9BILA</name>
<reference evidence="4" key="1">
    <citation type="submission" date="2022-11" db="UniProtKB">
        <authorList>
            <consortium name="WormBaseParasite"/>
        </authorList>
    </citation>
    <scope>IDENTIFICATION</scope>
</reference>
<comment type="similarity">
    <text evidence="1">Belongs to the nematode receptor-like protein sre family.</text>
</comment>
<keyword evidence="2" id="KW-1133">Transmembrane helix</keyword>
<feature type="transmembrane region" description="Helical" evidence="2">
    <location>
        <begin position="82"/>
        <end position="104"/>
    </location>
</feature>
<dbReference type="GO" id="GO:0016020">
    <property type="term" value="C:membrane"/>
    <property type="evidence" value="ECO:0007669"/>
    <property type="project" value="InterPro"/>
</dbReference>
<keyword evidence="3" id="KW-1185">Reference proteome</keyword>
<evidence type="ECO:0000256" key="1">
    <source>
        <dbReference type="ARBA" id="ARBA00006803"/>
    </source>
</evidence>
<evidence type="ECO:0000313" key="3">
    <source>
        <dbReference type="Proteomes" id="UP000887574"/>
    </source>
</evidence>
<feature type="transmembrane region" description="Helical" evidence="2">
    <location>
        <begin position="125"/>
        <end position="146"/>
    </location>
</feature>
<dbReference type="PANTHER" id="PTHR23128">
    <property type="entry name" value="SERPENTINE RECEPTOR, CLASS E (EPSILON)-RELATED"/>
    <property type="match status" value="1"/>
</dbReference>
<dbReference type="GO" id="GO:0007606">
    <property type="term" value="P:sensory perception of chemical stimulus"/>
    <property type="evidence" value="ECO:0007669"/>
    <property type="project" value="InterPro"/>
</dbReference>
<feature type="transmembrane region" description="Helical" evidence="2">
    <location>
        <begin position="152"/>
        <end position="174"/>
    </location>
</feature>
<proteinExistence type="inferred from homology"/>
<dbReference type="PANTHER" id="PTHR23128:SF132">
    <property type="entry name" value="SERPENTINE RECEPTOR, CLASS E (EPSILON)-RELATED"/>
    <property type="match status" value="1"/>
</dbReference>
<dbReference type="Proteomes" id="UP000887574">
    <property type="component" value="Unplaced"/>
</dbReference>
<feature type="transmembrane region" description="Helical" evidence="2">
    <location>
        <begin position="56"/>
        <end position="76"/>
    </location>
</feature>
<keyword evidence="2" id="KW-0472">Membrane</keyword>
<evidence type="ECO:0000256" key="2">
    <source>
        <dbReference type="SAM" id="Phobius"/>
    </source>
</evidence>
<feature type="transmembrane region" description="Helical" evidence="2">
    <location>
        <begin position="217"/>
        <end position="238"/>
    </location>
</feature>
<accession>A0A915ELY9</accession>
<keyword evidence="2" id="KW-0812">Transmembrane</keyword>
<evidence type="ECO:0000313" key="4">
    <source>
        <dbReference type="WBParaSite" id="jg7302"/>
    </source>
</evidence>
<dbReference type="Pfam" id="PF03125">
    <property type="entry name" value="Sre"/>
    <property type="match status" value="1"/>
</dbReference>
<dbReference type="WBParaSite" id="jg7302">
    <property type="protein sequence ID" value="jg7302"/>
    <property type="gene ID" value="jg7302"/>
</dbReference>
<dbReference type="AlphaFoldDB" id="A0A915ELY9"/>
<dbReference type="InterPro" id="IPR004151">
    <property type="entry name" value="7TM_GPCR_serpentine_rcpt_Sre"/>
</dbReference>
<sequence>MQIRVDYLTTTSGPTLTLNVENWFSNGWLPYLCPQQSQIMHVNCYRLVLNLIIQYVFFYGLARLAEVCLLFFLLFICSNAPFYIRTNVVRTSFVMVGGFTLPAIAAERACATLWVSTYERNRRTYISWLLVPIVNLISVFFAILYITGVWNISYFLCIICVANLAALFIFLSCARFSVRFYLKSISYVSASARGNYSLSTRFQNIQNIRIHKIMRKLFFTSFTLNILLAIVFFLATSFNRSLLSRLNYEFFNIIIAM</sequence>